<protein>
    <submittedName>
        <fullName evidence="2">Uncharacterized protein</fullName>
    </submittedName>
</protein>
<feature type="compositionally biased region" description="Pro residues" evidence="1">
    <location>
        <begin position="38"/>
        <end position="49"/>
    </location>
</feature>
<feature type="region of interest" description="Disordered" evidence="1">
    <location>
        <begin position="1"/>
        <end position="49"/>
    </location>
</feature>
<feature type="compositionally biased region" description="Low complexity" evidence="1">
    <location>
        <begin position="21"/>
        <end position="37"/>
    </location>
</feature>
<name>A0A167H5W5_CALVF</name>
<sequence>MGFLTGSRSRKSVRSNKTRQTLASLTSSAPSSSSSPPLLLPLPPPYAPRARSLPPPLPPVVYNSMPTIPLIQLPYAPGHPQYMTYVPGPYGAPHSPPMLTPLGVQRPPMSRASSGKLHSPRKDRERERMSRAYTYAASPPPASPISPMALPVQRPHAGVQINTRGAVLPPTILPGLPRSPAAPANQGPGSPVYYPPITRFCPHCNSRVPTEHHFQFCSSCQRPLSAYPQRPPSVVPDADGFAIPGIAGMPPLNPRELGRNGAGRSQPLPTHKMNISEAPTVSSAIGSPVYSSPASSPIGSLDGGGLGSKVGIDAGPGSMHPAGREALVLPNGKATKKLEALSVALADWLCERIFSFVFPSLC</sequence>
<proteinExistence type="predicted"/>
<dbReference type="Proteomes" id="UP000076738">
    <property type="component" value="Unassembled WGS sequence"/>
</dbReference>
<evidence type="ECO:0000313" key="2">
    <source>
        <dbReference type="EMBL" id="KZO91270.1"/>
    </source>
</evidence>
<dbReference type="EMBL" id="KV417326">
    <property type="protein sequence ID" value="KZO91270.1"/>
    <property type="molecule type" value="Genomic_DNA"/>
</dbReference>
<feature type="compositionally biased region" description="Basic residues" evidence="1">
    <location>
        <begin position="8"/>
        <end position="17"/>
    </location>
</feature>
<dbReference type="OrthoDB" id="10469770at2759"/>
<feature type="region of interest" description="Disordered" evidence="1">
    <location>
        <begin position="102"/>
        <end position="127"/>
    </location>
</feature>
<evidence type="ECO:0000313" key="3">
    <source>
        <dbReference type="Proteomes" id="UP000076738"/>
    </source>
</evidence>
<accession>A0A167H5W5</accession>
<keyword evidence="3" id="KW-1185">Reference proteome</keyword>
<dbReference type="STRING" id="1330018.A0A167H5W5"/>
<reference evidence="2 3" key="1">
    <citation type="journal article" date="2016" name="Mol. Biol. Evol.">
        <title>Comparative Genomics of Early-Diverging Mushroom-Forming Fungi Provides Insights into the Origins of Lignocellulose Decay Capabilities.</title>
        <authorList>
            <person name="Nagy L.G."/>
            <person name="Riley R."/>
            <person name="Tritt A."/>
            <person name="Adam C."/>
            <person name="Daum C."/>
            <person name="Floudas D."/>
            <person name="Sun H."/>
            <person name="Yadav J.S."/>
            <person name="Pangilinan J."/>
            <person name="Larsson K.H."/>
            <person name="Matsuura K."/>
            <person name="Barry K."/>
            <person name="Labutti K."/>
            <person name="Kuo R."/>
            <person name="Ohm R.A."/>
            <person name="Bhattacharya S.S."/>
            <person name="Shirouzu T."/>
            <person name="Yoshinaga Y."/>
            <person name="Martin F.M."/>
            <person name="Grigoriev I.V."/>
            <person name="Hibbett D.S."/>
        </authorList>
    </citation>
    <scope>NUCLEOTIDE SEQUENCE [LARGE SCALE GENOMIC DNA]</scope>
    <source>
        <strain evidence="2 3">TUFC12733</strain>
    </source>
</reference>
<organism evidence="2 3">
    <name type="scientific">Calocera viscosa (strain TUFC12733)</name>
    <dbReference type="NCBI Taxonomy" id="1330018"/>
    <lineage>
        <taxon>Eukaryota</taxon>
        <taxon>Fungi</taxon>
        <taxon>Dikarya</taxon>
        <taxon>Basidiomycota</taxon>
        <taxon>Agaricomycotina</taxon>
        <taxon>Dacrymycetes</taxon>
        <taxon>Dacrymycetales</taxon>
        <taxon>Dacrymycetaceae</taxon>
        <taxon>Calocera</taxon>
    </lineage>
</organism>
<gene>
    <name evidence="2" type="ORF">CALVIDRAFT_365031</name>
</gene>
<evidence type="ECO:0000256" key="1">
    <source>
        <dbReference type="SAM" id="MobiDB-lite"/>
    </source>
</evidence>
<dbReference type="AlphaFoldDB" id="A0A167H5W5"/>